<dbReference type="Proteomes" id="UP001147747">
    <property type="component" value="Unassembled WGS sequence"/>
</dbReference>
<dbReference type="OrthoDB" id="8117402at2759"/>
<dbReference type="GO" id="GO:0005634">
    <property type="term" value="C:nucleus"/>
    <property type="evidence" value="ECO:0007669"/>
    <property type="project" value="TreeGrafter"/>
</dbReference>
<dbReference type="RefSeq" id="XP_056490136.1">
    <property type="nucleotide sequence ID" value="XM_056630834.1"/>
</dbReference>
<dbReference type="PROSITE" id="PS50157">
    <property type="entry name" value="ZINC_FINGER_C2H2_2"/>
    <property type="match status" value="1"/>
</dbReference>
<reference evidence="8" key="2">
    <citation type="journal article" date="2023" name="IMA Fungus">
        <title>Comparative genomic study of the Penicillium genus elucidates a diverse pangenome and 15 lateral gene transfer events.</title>
        <authorList>
            <person name="Petersen C."/>
            <person name="Sorensen T."/>
            <person name="Nielsen M.R."/>
            <person name="Sondergaard T.E."/>
            <person name="Sorensen J.L."/>
            <person name="Fitzpatrick D.A."/>
            <person name="Frisvad J.C."/>
            <person name="Nielsen K.L."/>
        </authorList>
    </citation>
    <scope>NUCLEOTIDE SEQUENCE</scope>
    <source>
        <strain evidence="8">IBT 29677</strain>
    </source>
</reference>
<evidence type="ECO:0000256" key="4">
    <source>
        <dbReference type="ARBA" id="ARBA00022833"/>
    </source>
</evidence>
<dbReference type="EMBL" id="JAPZBU010000006">
    <property type="protein sequence ID" value="KAJ5398084.1"/>
    <property type="molecule type" value="Genomic_DNA"/>
</dbReference>
<dbReference type="Gene3D" id="3.30.160.60">
    <property type="entry name" value="Classic Zinc Finger"/>
    <property type="match status" value="1"/>
</dbReference>
<keyword evidence="3 5" id="KW-0863">Zinc-finger</keyword>
<gene>
    <name evidence="8" type="ORF">N7509_006197</name>
</gene>
<evidence type="ECO:0000256" key="2">
    <source>
        <dbReference type="ARBA" id="ARBA00022737"/>
    </source>
</evidence>
<comment type="caution">
    <text evidence="8">The sequence shown here is derived from an EMBL/GenBank/DDBJ whole genome shotgun (WGS) entry which is preliminary data.</text>
</comment>
<keyword evidence="1" id="KW-0479">Metal-binding</keyword>
<organism evidence="8 9">
    <name type="scientific">Penicillium cosmopolitanum</name>
    <dbReference type="NCBI Taxonomy" id="1131564"/>
    <lineage>
        <taxon>Eukaryota</taxon>
        <taxon>Fungi</taxon>
        <taxon>Dikarya</taxon>
        <taxon>Ascomycota</taxon>
        <taxon>Pezizomycotina</taxon>
        <taxon>Eurotiomycetes</taxon>
        <taxon>Eurotiomycetidae</taxon>
        <taxon>Eurotiales</taxon>
        <taxon>Aspergillaceae</taxon>
        <taxon>Penicillium</taxon>
    </lineage>
</organism>
<protein>
    <recommendedName>
        <fullName evidence="7">C2H2-type domain-containing protein</fullName>
    </recommendedName>
</protein>
<dbReference type="InterPro" id="IPR013087">
    <property type="entry name" value="Znf_C2H2_type"/>
</dbReference>
<evidence type="ECO:0000256" key="3">
    <source>
        <dbReference type="ARBA" id="ARBA00022771"/>
    </source>
</evidence>
<keyword evidence="4" id="KW-0862">Zinc</keyword>
<evidence type="ECO:0000256" key="5">
    <source>
        <dbReference type="PROSITE-ProRule" id="PRU00042"/>
    </source>
</evidence>
<feature type="region of interest" description="Disordered" evidence="6">
    <location>
        <begin position="144"/>
        <end position="248"/>
    </location>
</feature>
<dbReference type="GO" id="GO:0010468">
    <property type="term" value="P:regulation of gene expression"/>
    <property type="evidence" value="ECO:0007669"/>
    <property type="project" value="TreeGrafter"/>
</dbReference>
<dbReference type="GO" id="GO:0008270">
    <property type="term" value="F:zinc ion binding"/>
    <property type="evidence" value="ECO:0007669"/>
    <property type="project" value="UniProtKB-KW"/>
</dbReference>
<evidence type="ECO:0000256" key="6">
    <source>
        <dbReference type="SAM" id="MobiDB-lite"/>
    </source>
</evidence>
<evidence type="ECO:0000313" key="9">
    <source>
        <dbReference type="Proteomes" id="UP001147747"/>
    </source>
</evidence>
<evidence type="ECO:0000259" key="7">
    <source>
        <dbReference type="PROSITE" id="PS50157"/>
    </source>
</evidence>
<dbReference type="PANTHER" id="PTHR24403">
    <property type="entry name" value="ZINC FINGER PROTEIN"/>
    <property type="match status" value="1"/>
</dbReference>
<dbReference type="InterPro" id="IPR050688">
    <property type="entry name" value="Zinc_finger/UBP_domain"/>
</dbReference>
<name>A0A9W9W3J9_9EURO</name>
<dbReference type="Pfam" id="PF00096">
    <property type="entry name" value="zf-C2H2"/>
    <property type="match status" value="2"/>
</dbReference>
<evidence type="ECO:0000313" key="8">
    <source>
        <dbReference type="EMBL" id="KAJ5398084.1"/>
    </source>
</evidence>
<accession>A0A9W9W3J9</accession>
<feature type="domain" description="C2H2-type" evidence="7">
    <location>
        <begin position="357"/>
        <end position="385"/>
    </location>
</feature>
<dbReference type="InterPro" id="IPR036236">
    <property type="entry name" value="Znf_C2H2_sf"/>
</dbReference>
<dbReference type="SMART" id="SM00355">
    <property type="entry name" value="ZnF_C2H2"/>
    <property type="match status" value="5"/>
</dbReference>
<dbReference type="PANTHER" id="PTHR24403:SF67">
    <property type="entry name" value="FI01116P-RELATED"/>
    <property type="match status" value="1"/>
</dbReference>
<keyword evidence="2" id="KW-0677">Repeat</keyword>
<proteinExistence type="predicted"/>
<sequence>MDGKKNETSTEPVWPPAGMLQCPKNDCPRLFTSRAAMESHQMSYKDHALCLACNIQFATHEELFLHRLVSKRHHTCPICNRGFKSEDGRDFHIQTDHPEDRGLTCPGCPKTFSSGDDYMSHISSNACRSSAVVALNEHNARRQKMERVLSEASQSRPSLSFCSDDDSYRDNGTESDGLGLPRPRPPQLMRQDSGISDEYPRPNEGYTPDVSSNFSPRFSSPPAAPASRSLDEEDSPIARPQLSNPAPFANLAISPDDLIAWDPDLDVGLWPSSPALFKTPDRNQPAMSPSSCSSRSLQDLVPDWNSEKHWNSQTKRYFCDCGFTTQYVKVKYMWGMVKTGIIAPTIGKKSTYMFLKYSCTHCGKGFPTVATLFKHIEIDHSKENSWTRENRRVDQAPGYGSSAERLHDMDGPMDIGELEFQVYDRPPTFAQNFPRYRAKMDYGLRSTKVPHGTYW</sequence>
<keyword evidence="9" id="KW-1185">Reference proteome</keyword>
<dbReference type="PROSITE" id="PS00028">
    <property type="entry name" value="ZINC_FINGER_C2H2_1"/>
    <property type="match status" value="2"/>
</dbReference>
<feature type="compositionally biased region" description="Polar residues" evidence="6">
    <location>
        <begin position="151"/>
        <end position="161"/>
    </location>
</feature>
<evidence type="ECO:0000256" key="1">
    <source>
        <dbReference type="ARBA" id="ARBA00022723"/>
    </source>
</evidence>
<reference evidence="8" key="1">
    <citation type="submission" date="2022-12" db="EMBL/GenBank/DDBJ databases">
        <authorList>
            <person name="Petersen C."/>
        </authorList>
    </citation>
    <scope>NUCLEOTIDE SEQUENCE</scope>
    <source>
        <strain evidence="8">IBT 29677</strain>
    </source>
</reference>
<dbReference type="AlphaFoldDB" id="A0A9W9W3J9"/>
<feature type="compositionally biased region" description="Low complexity" evidence="6">
    <location>
        <begin position="211"/>
        <end position="228"/>
    </location>
</feature>
<dbReference type="GeneID" id="81369814"/>
<dbReference type="SUPFAM" id="SSF57667">
    <property type="entry name" value="beta-beta-alpha zinc fingers"/>
    <property type="match status" value="1"/>
</dbReference>